<dbReference type="SUPFAM" id="SSF111278">
    <property type="entry name" value="SSo0622-like"/>
    <property type="match status" value="1"/>
</dbReference>
<keyword evidence="12" id="KW-1185">Reference proteome</keyword>
<dbReference type="PANTHER" id="PTHR48418">
    <property type="entry name" value="TRNA WYBUTOSINE-SYNTHESIZING PROTEIN 3"/>
    <property type="match status" value="1"/>
</dbReference>
<comment type="catalytic activity">
    <reaction evidence="8">
        <text>4-demethyl-7-[(3S)-3-amino-3-carboxypropyl]wyosine(37) in tRNA(Phe) + S-adenosyl-L-methionine = 7-[(3S)-3-amino-3-carboxypropyl]wyosine(37) in tRNA(Phe) + S-adenosyl-L-homocysteine + H(+)</text>
        <dbReference type="Rhea" id="RHEA:36635"/>
        <dbReference type="Rhea" id="RHEA-COMP:10378"/>
        <dbReference type="Rhea" id="RHEA-COMP:10379"/>
        <dbReference type="ChEBI" id="CHEBI:15378"/>
        <dbReference type="ChEBI" id="CHEBI:57856"/>
        <dbReference type="ChEBI" id="CHEBI:59789"/>
        <dbReference type="ChEBI" id="CHEBI:73543"/>
        <dbReference type="ChEBI" id="CHEBI:73550"/>
        <dbReference type="EC" id="2.1.1.282"/>
    </reaction>
</comment>
<keyword evidence="3" id="KW-0489">Methyltransferase</keyword>
<evidence type="ECO:0000313" key="12">
    <source>
        <dbReference type="Proteomes" id="UP000789706"/>
    </source>
</evidence>
<dbReference type="Gene3D" id="3.30.1960.10">
    <property type="entry name" value="tRNA wybutosine-synthesizing-like"/>
    <property type="match status" value="1"/>
</dbReference>
<proteinExistence type="inferred from homology"/>
<evidence type="ECO:0000256" key="8">
    <source>
        <dbReference type="ARBA" id="ARBA00049202"/>
    </source>
</evidence>
<evidence type="ECO:0000256" key="7">
    <source>
        <dbReference type="ARBA" id="ARBA00030554"/>
    </source>
</evidence>
<dbReference type="PANTHER" id="PTHR48418:SF1">
    <property type="entry name" value="TRNA WYBUTOSINE-SYNTHESIZING PROTEIN 3"/>
    <property type="match status" value="1"/>
</dbReference>
<protein>
    <recommendedName>
        <fullName evidence="2">tRNA(Phe) 7-[(3-amino-3-carboxypropyl)-4-demethylwyosine(37)-N(4)]-methyltransferase</fullName>
        <ecNumber evidence="2">2.1.1.282</ecNumber>
    </recommendedName>
    <alternativeName>
        <fullName evidence="7">tRNA(Phe) 7-((3-amino-3-carboxypropyl)-4-demethylwyosine(37)-N(4))-methyltransferase</fullName>
    </alternativeName>
</protein>
<feature type="domain" description="tRNA wybutosine-synthesizing protein" evidence="10">
    <location>
        <begin position="33"/>
        <end position="271"/>
    </location>
</feature>
<dbReference type="AlphaFoldDB" id="A0A9N8WNY2"/>
<dbReference type="GO" id="GO:0032259">
    <property type="term" value="P:methylation"/>
    <property type="evidence" value="ECO:0007669"/>
    <property type="project" value="UniProtKB-KW"/>
</dbReference>
<name>A0A9N8WNY2_9GLOM</name>
<gene>
    <name evidence="11" type="ORF">DEBURN_LOCUS4061</name>
</gene>
<feature type="compositionally biased region" description="Basic and acidic residues" evidence="9">
    <location>
        <begin position="289"/>
        <end position="311"/>
    </location>
</feature>
<dbReference type="GO" id="GO:0008168">
    <property type="term" value="F:methyltransferase activity"/>
    <property type="evidence" value="ECO:0007669"/>
    <property type="project" value="UniProtKB-KW"/>
</dbReference>
<comment type="caution">
    <text evidence="11">The sequence shown here is derived from an EMBL/GenBank/DDBJ whole genome shotgun (WGS) entry which is preliminary data.</text>
</comment>
<dbReference type="InterPro" id="IPR003827">
    <property type="entry name" value="tRNA_yW-synthesising"/>
</dbReference>
<dbReference type="GO" id="GO:0008033">
    <property type="term" value="P:tRNA processing"/>
    <property type="evidence" value="ECO:0007669"/>
    <property type="project" value="UniProtKB-KW"/>
</dbReference>
<feature type="compositionally biased region" description="Polar residues" evidence="9">
    <location>
        <begin position="1"/>
        <end position="25"/>
    </location>
</feature>
<keyword evidence="4" id="KW-0808">Transferase</keyword>
<dbReference type="EC" id="2.1.1.282" evidence="2"/>
<dbReference type="Proteomes" id="UP000789706">
    <property type="component" value="Unassembled WGS sequence"/>
</dbReference>
<evidence type="ECO:0000256" key="5">
    <source>
        <dbReference type="ARBA" id="ARBA00022691"/>
    </source>
</evidence>
<evidence type="ECO:0000313" key="11">
    <source>
        <dbReference type="EMBL" id="CAG8488805.1"/>
    </source>
</evidence>
<evidence type="ECO:0000256" key="9">
    <source>
        <dbReference type="SAM" id="MobiDB-lite"/>
    </source>
</evidence>
<keyword evidence="5" id="KW-0949">S-adenosyl-L-methionine</keyword>
<keyword evidence="6" id="KW-0819">tRNA processing</keyword>
<comment type="similarity">
    <text evidence="1">Belongs to the TYW3 family.</text>
</comment>
<evidence type="ECO:0000259" key="10">
    <source>
        <dbReference type="Pfam" id="PF02676"/>
    </source>
</evidence>
<evidence type="ECO:0000256" key="1">
    <source>
        <dbReference type="ARBA" id="ARBA00008569"/>
    </source>
</evidence>
<organism evidence="11 12">
    <name type="scientific">Diversispora eburnea</name>
    <dbReference type="NCBI Taxonomy" id="1213867"/>
    <lineage>
        <taxon>Eukaryota</taxon>
        <taxon>Fungi</taxon>
        <taxon>Fungi incertae sedis</taxon>
        <taxon>Mucoromycota</taxon>
        <taxon>Glomeromycotina</taxon>
        <taxon>Glomeromycetes</taxon>
        <taxon>Diversisporales</taxon>
        <taxon>Diversisporaceae</taxon>
        <taxon>Diversispora</taxon>
    </lineage>
</organism>
<evidence type="ECO:0000256" key="4">
    <source>
        <dbReference type="ARBA" id="ARBA00022679"/>
    </source>
</evidence>
<feature type="region of interest" description="Disordered" evidence="9">
    <location>
        <begin position="1"/>
        <end position="30"/>
    </location>
</feature>
<dbReference type="InterPro" id="IPR036602">
    <property type="entry name" value="tRNA_yW-synthesising-like_sf"/>
</dbReference>
<reference evidence="11" key="1">
    <citation type="submission" date="2021-06" db="EMBL/GenBank/DDBJ databases">
        <authorList>
            <person name="Kallberg Y."/>
            <person name="Tangrot J."/>
            <person name="Rosling A."/>
        </authorList>
    </citation>
    <scope>NUCLEOTIDE SEQUENCE</scope>
    <source>
        <strain evidence="11">AZ414A</strain>
    </source>
</reference>
<dbReference type="OrthoDB" id="48625at2759"/>
<sequence>MESQFPQPLGGFQTSTRRLQTTHNPTHPGFYTRKQQILNSLVDFRSDRNSKGHNSSIDEPILPLIEILNKHEDYVTVSSCSGRISIYSISNNDDDFGIEELSDDSSTIKFGAGKLLFITHSQIDLPKKKDDEIVKEFLINKIFGIESDDLIFSTADIKDNFDLLQTNEYRLVYFKFEPMVESRTLDSAKNLINLTFESGYRESGLLTNSKRHLVTIRNSQKIDAPIGYINLKTQKLHIFADLSYILLLGTLSNQKFEENSRKINELITALDEHLFGDFGSGDDGIKKIIKDGGKTSEHKEERRERKRRDGLARQIGLRKSGTLSDGNDGDVSTVDDESQGLDNVL</sequence>
<evidence type="ECO:0000256" key="6">
    <source>
        <dbReference type="ARBA" id="ARBA00022694"/>
    </source>
</evidence>
<feature type="region of interest" description="Disordered" evidence="9">
    <location>
        <begin position="289"/>
        <end position="345"/>
    </location>
</feature>
<evidence type="ECO:0000256" key="3">
    <source>
        <dbReference type="ARBA" id="ARBA00022603"/>
    </source>
</evidence>
<evidence type="ECO:0000256" key="2">
    <source>
        <dbReference type="ARBA" id="ARBA00012750"/>
    </source>
</evidence>
<dbReference type="EMBL" id="CAJVPK010000286">
    <property type="protein sequence ID" value="CAG8488805.1"/>
    <property type="molecule type" value="Genomic_DNA"/>
</dbReference>
<accession>A0A9N8WNY2</accession>
<dbReference type="Pfam" id="PF02676">
    <property type="entry name" value="TYW3"/>
    <property type="match status" value="1"/>
</dbReference>